<dbReference type="Pfam" id="PF13470">
    <property type="entry name" value="PIN_3"/>
    <property type="match status" value="1"/>
</dbReference>
<dbReference type="InterPro" id="IPR029060">
    <property type="entry name" value="PIN-like_dom_sf"/>
</dbReference>
<accession>A0A2M6WBA1</accession>
<evidence type="ECO:0000259" key="1">
    <source>
        <dbReference type="SMART" id="SM00670"/>
    </source>
</evidence>
<feature type="domain" description="PIN" evidence="1">
    <location>
        <begin position="1"/>
        <end position="111"/>
    </location>
</feature>
<dbReference type="EMBL" id="PFBP01000008">
    <property type="protein sequence ID" value="PIT90057.1"/>
    <property type="molecule type" value="Genomic_DNA"/>
</dbReference>
<name>A0A2M6WBA1_9BACT</name>
<dbReference type="InterPro" id="IPR002850">
    <property type="entry name" value="PIN_toxin-like"/>
</dbReference>
<dbReference type="SMART" id="SM00670">
    <property type="entry name" value="PINc"/>
    <property type="match status" value="1"/>
</dbReference>
<dbReference type="PANTHER" id="PTHR34610:SF3">
    <property type="entry name" value="SSL7007 PROTEIN"/>
    <property type="match status" value="1"/>
</dbReference>
<evidence type="ECO:0000313" key="3">
    <source>
        <dbReference type="Proteomes" id="UP000231464"/>
    </source>
</evidence>
<dbReference type="Gene3D" id="3.40.50.1010">
    <property type="entry name" value="5'-nuclease"/>
    <property type="match status" value="1"/>
</dbReference>
<gene>
    <name evidence="2" type="ORF">COU23_00545</name>
</gene>
<dbReference type="AlphaFoldDB" id="A0A2M6WBA1"/>
<evidence type="ECO:0000313" key="2">
    <source>
        <dbReference type="EMBL" id="PIT90057.1"/>
    </source>
</evidence>
<organism evidence="2 3">
    <name type="scientific">Candidatus Kuenenbacteria bacterium CG10_big_fil_rev_8_21_14_0_10_36_11</name>
    <dbReference type="NCBI Taxonomy" id="1974618"/>
    <lineage>
        <taxon>Bacteria</taxon>
        <taxon>Candidatus Kueneniibacteriota</taxon>
    </lineage>
</organism>
<protein>
    <submittedName>
        <fullName evidence="2">Putative toxin-antitoxin system toxin component, PIN family</fullName>
    </submittedName>
</protein>
<reference evidence="3" key="1">
    <citation type="submission" date="2017-09" db="EMBL/GenBank/DDBJ databases">
        <title>Depth-based differentiation of microbial function through sediment-hosted aquifers and enrichment of novel symbionts in the deep terrestrial subsurface.</title>
        <authorList>
            <person name="Probst A.J."/>
            <person name="Ladd B."/>
            <person name="Jarett J.K."/>
            <person name="Geller-Mcgrath D.E."/>
            <person name="Sieber C.M.K."/>
            <person name="Emerson J.B."/>
            <person name="Anantharaman K."/>
            <person name="Thomas B.C."/>
            <person name="Malmstrom R."/>
            <person name="Stieglmeier M."/>
            <person name="Klingl A."/>
            <person name="Woyke T."/>
            <person name="Ryan C.M."/>
            <person name="Banfield J.F."/>
        </authorList>
    </citation>
    <scope>NUCLEOTIDE SEQUENCE [LARGE SCALE GENOMIC DNA]</scope>
</reference>
<comment type="caution">
    <text evidence="2">The sequence shown here is derived from an EMBL/GenBank/DDBJ whole genome shotgun (WGS) entry which is preliminary data.</text>
</comment>
<dbReference type="NCBIfam" id="TIGR00305">
    <property type="entry name" value="putative toxin-antitoxin system toxin component, PIN family"/>
    <property type="match status" value="1"/>
</dbReference>
<dbReference type="SUPFAM" id="SSF88723">
    <property type="entry name" value="PIN domain-like"/>
    <property type="match status" value="1"/>
</dbReference>
<sequence length="150" mass="17446">MKVVIDTNILIDAMADDFSYTWKIIDLVLTGEIEAIVSEKILKENKLIIARNIVRARDNERLEKFFNAVKVILVDKKVLAVLDDTEDNKFVECAFEAEADYIISSDKHLLFLEKYESVKILSPKDFWLVYTGQKDDDKEWKKIFKNILGI</sequence>
<dbReference type="PANTHER" id="PTHR34610">
    <property type="entry name" value="SSL7007 PROTEIN"/>
    <property type="match status" value="1"/>
</dbReference>
<dbReference type="InterPro" id="IPR002716">
    <property type="entry name" value="PIN_dom"/>
</dbReference>
<dbReference type="Proteomes" id="UP000231464">
    <property type="component" value="Unassembled WGS sequence"/>
</dbReference>
<proteinExistence type="predicted"/>